<organism evidence="2 3">
    <name type="scientific">Prochlorococcus marinus subsp. pastoris (strain CCMP1986 / NIES-2087 / MED4)</name>
    <dbReference type="NCBI Taxonomy" id="59919"/>
    <lineage>
        <taxon>Bacteria</taxon>
        <taxon>Bacillati</taxon>
        <taxon>Cyanobacteriota</taxon>
        <taxon>Cyanophyceae</taxon>
        <taxon>Synechococcales</taxon>
        <taxon>Prochlorococcaceae</taxon>
        <taxon>Prochlorococcus</taxon>
    </lineage>
</organism>
<proteinExistence type="predicted"/>
<keyword evidence="1" id="KW-0472">Membrane</keyword>
<dbReference type="HOGENOM" id="CLU_2846317_0_0_3"/>
<keyword evidence="1" id="KW-1133">Transmembrane helix</keyword>
<gene>
    <name evidence="2" type="ordered locus">PMM1957</name>
</gene>
<dbReference type="RefSeq" id="WP_036930577.1">
    <property type="nucleotide sequence ID" value="NC_005072.1"/>
</dbReference>
<sequence>MINSINTEHLPVKDLIISGLIIFIVSTIIANIYNPLWGFTYAFCNVLTLVFLSWLYQDTWNDNQ</sequence>
<accession>A8WIH4</accession>
<dbReference type="EMBL" id="BX548174">
    <property type="protein sequence ID" value="CAP16462.1"/>
    <property type="molecule type" value="Genomic_DNA"/>
</dbReference>
<feature type="transmembrane region" description="Helical" evidence="1">
    <location>
        <begin position="12"/>
        <end position="33"/>
    </location>
</feature>
<protein>
    <submittedName>
        <fullName evidence="2">Uncharacterized protein</fullName>
    </submittedName>
</protein>
<name>A8WIH4_PROMP</name>
<dbReference type="STRING" id="59919.PMM1957"/>
<keyword evidence="1" id="KW-0812">Transmembrane</keyword>
<feature type="transmembrane region" description="Helical" evidence="1">
    <location>
        <begin position="39"/>
        <end position="56"/>
    </location>
</feature>
<reference evidence="2 3" key="1">
    <citation type="journal article" date="2003" name="Nature">
        <title>Genome divergence in two Prochlorococcus ecotypes reflects oceanic niche differentiation.</title>
        <authorList>
            <person name="Rocap G."/>
            <person name="Larimer F.W."/>
            <person name="Lamerdin J.E."/>
            <person name="Malfatti S."/>
            <person name="Chain P."/>
            <person name="Ahlgren N.A."/>
            <person name="Arellano A."/>
            <person name="Coleman M."/>
            <person name="Hauser L."/>
            <person name="Hess W.R."/>
            <person name="Johnson Z.I."/>
            <person name="Land M.L."/>
            <person name="Lindell D."/>
            <person name="Post A.F."/>
            <person name="Regala W."/>
            <person name="Shah M."/>
            <person name="Shaw S.L."/>
            <person name="Steglich C."/>
            <person name="Sullivan M.B."/>
            <person name="Ting C.S."/>
            <person name="Tolonen A."/>
            <person name="Webb E.A."/>
            <person name="Zinser E.R."/>
            <person name="Chisholm S.W."/>
        </authorList>
    </citation>
    <scope>NUCLEOTIDE SEQUENCE [LARGE SCALE GENOMIC DNA]</scope>
    <source>
        <strain evidence="3">CCMP1986 / NIES-2087 / MED4</strain>
    </source>
</reference>
<evidence type="ECO:0000256" key="1">
    <source>
        <dbReference type="SAM" id="Phobius"/>
    </source>
</evidence>
<evidence type="ECO:0000313" key="3">
    <source>
        <dbReference type="Proteomes" id="UP000001026"/>
    </source>
</evidence>
<dbReference type="AlphaFoldDB" id="A8WIH4"/>
<evidence type="ECO:0000313" key="2">
    <source>
        <dbReference type="EMBL" id="CAP16462.1"/>
    </source>
</evidence>
<dbReference type="Proteomes" id="UP000001026">
    <property type="component" value="Chromosome"/>
</dbReference>
<dbReference type="KEGG" id="pmm:PMM1957"/>
<dbReference type="OrthoDB" id="541361at2"/>